<dbReference type="KEGG" id="tep:TepRe1_2039"/>
<dbReference type="eggNOG" id="COG1937">
    <property type="taxonomic scope" value="Bacteria"/>
</dbReference>
<dbReference type="AlphaFoldDB" id="F4LR12"/>
<evidence type="ECO:0000256" key="1">
    <source>
        <dbReference type="ARBA" id="ARBA00004496"/>
    </source>
</evidence>
<dbReference type="InterPro" id="IPR038390">
    <property type="entry name" value="Metal_Tscrpt_repr_sf"/>
</dbReference>
<dbReference type="GO" id="GO:0005737">
    <property type="term" value="C:cytoplasm"/>
    <property type="evidence" value="ECO:0007669"/>
    <property type="project" value="UniProtKB-SubCell"/>
</dbReference>
<dbReference type="GO" id="GO:0045892">
    <property type="term" value="P:negative regulation of DNA-templated transcription"/>
    <property type="evidence" value="ECO:0007669"/>
    <property type="project" value="UniProtKB-ARBA"/>
</dbReference>
<dbReference type="PATRIC" id="fig|1209989.3.peg.2527"/>
<reference evidence="8" key="1">
    <citation type="journal article" date="2013" name="Genome Announc.">
        <title>First genome sequence of a syntrophic acetate-oxidizing bacterium, Tepidanaerobacter acetatoxydans strain Re1.</title>
        <authorList>
            <person name="Manzoor S."/>
            <person name="Bongcam-Rudloff E."/>
            <person name="Schnurer A."/>
            <person name="Muller B."/>
        </authorList>
    </citation>
    <scope>NUCLEOTIDE SEQUENCE [LARGE SCALE GENOMIC DNA]</scope>
    <source>
        <strain evidence="8">Re1</strain>
    </source>
</reference>
<dbReference type="GO" id="GO:0046872">
    <property type="term" value="F:metal ion binding"/>
    <property type="evidence" value="ECO:0007669"/>
    <property type="project" value="UniProtKB-KW"/>
</dbReference>
<keyword evidence="8" id="KW-1185">Reference proteome</keyword>
<dbReference type="OrthoDB" id="9811244at2"/>
<dbReference type="Proteomes" id="UP000010802">
    <property type="component" value="Chromosome"/>
</dbReference>
<sequence length="90" mass="10328">MKADREQALRKLKTVRGQIDGLIKMVEDNRYCIDISNQLMASIAILKNINKDVLDAHLKHCVTEVFDSGDQTDKKQKIDEMIKIIDKLSK</sequence>
<evidence type="ECO:0000256" key="6">
    <source>
        <dbReference type="ARBA" id="ARBA00041544"/>
    </source>
</evidence>
<dbReference type="STRING" id="1209989.TepRe1_2039"/>
<name>F4LR12_TEPAE</name>
<dbReference type="InterPro" id="IPR003735">
    <property type="entry name" value="Metal_Tscrpt_repr"/>
</dbReference>
<accession>F4LR12</accession>
<dbReference type="PANTHER" id="PTHR33677">
    <property type="entry name" value="TRANSCRIPTIONAL REPRESSOR FRMR-RELATED"/>
    <property type="match status" value="1"/>
</dbReference>
<evidence type="ECO:0000256" key="5">
    <source>
        <dbReference type="ARBA" id="ARBA00039938"/>
    </source>
</evidence>
<evidence type="ECO:0000256" key="4">
    <source>
        <dbReference type="ARBA" id="ARBA00022723"/>
    </source>
</evidence>
<evidence type="ECO:0000313" key="8">
    <source>
        <dbReference type="Proteomes" id="UP000010802"/>
    </source>
</evidence>
<gene>
    <name evidence="7" type="ordered locus">TEPIRE1_2195</name>
</gene>
<dbReference type="RefSeq" id="WP_013779086.1">
    <property type="nucleotide sequence ID" value="NC_015519.1"/>
</dbReference>
<proteinExistence type="predicted"/>
<dbReference type="Gene3D" id="1.20.58.1000">
    <property type="entry name" value="Metal-sensitive repressor, helix protomer"/>
    <property type="match status" value="1"/>
</dbReference>
<dbReference type="Pfam" id="PF02583">
    <property type="entry name" value="Trns_repr_metal"/>
    <property type="match status" value="1"/>
</dbReference>
<protein>
    <recommendedName>
        <fullName evidence="5">Copper-sensing transcriptional repressor CsoR</fullName>
    </recommendedName>
    <alternativeName>
        <fullName evidence="6">Copper-sensitive operon repressor</fullName>
    </alternativeName>
</protein>
<dbReference type="EMBL" id="HF563609">
    <property type="protein sequence ID" value="CCP27024.1"/>
    <property type="molecule type" value="Genomic_DNA"/>
</dbReference>
<organism evidence="7 8">
    <name type="scientific">Tepidanaerobacter acetatoxydans (strain DSM 21804 / JCM 16047 / Re1)</name>
    <dbReference type="NCBI Taxonomy" id="1209989"/>
    <lineage>
        <taxon>Bacteria</taxon>
        <taxon>Bacillati</taxon>
        <taxon>Bacillota</taxon>
        <taxon>Clostridia</taxon>
        <taxon>Thermosediminibacterales</taxon>
        <taxon>Tepidanaerobacteraceae</taxon>
        <taxon>Tepidanaerobacter</taxon>
    </lineage>
</organism>
<evidence type="ECO:0000256" key="2">
    <source>
        <dbReference type="ARBA" id="ARBA00011738"/>
    </source>
</evidence>
<comment type="subcellular location">
    <subcellularLocation>
        <location evidence="1">Cytoplasm</location>
    </subcellularLocation>
</comment>
<dbReference type="PANTHER" id="PTHR33677:SF4">
    <property type="entry name" value="COPPER-SENSING TRANSCRIPTIONAL REPRESSOR CSOR"/>
    <property type="match status" value="1"/>
</dbReference>
<dbReference type="GO" id="GO:0003677">
    <property type="term" value="F:DNA binding"/>
    <property type="evidence" value="ECO:0007669"/>
    <property type="project" value="InterPro"/>
</dbReference>
<dbReference type="KEGG" id="tae:TepiRe1_2195"/>
<accession>L0S3J3</accession>
<comment type="subunit">
    <text evidence="2">Homodimer.</text>
</comment>
<dbReference type="CDD" id="cd10159">
    <property type="entry name" value="CsoR-like_DUF156_2"/>
    <property type="match status" value="1"/>
</dbReference>
<keyword evidence="3" id="KW-0963">Cytoplasm</keyword>
<evidence type="ECO:0000313" key="7">
    <source>
        <dbReference type="EMBL" id="CCP27024.1"/>
    </source>
</evidence>
<keyword evidence="4" id="KW-0479">Metal-binding</keyword>
<evidence type="ECO:0000256" key="3">
    <source>
        <dbReference type="ARBA" id="ARBA00022490"/>
    </source>
</evidence>
<dbReference type="HOGENOM" id="CLU_130332_2_2_9"/>